<evidence type="ECO:0000313" key="2">
    <source>
        <dbReference type="Proteomes" id="UP001140087"/>
    </source>
</evidence>
<evidence type="ECO:0000313" key="1">
    <source>
        <dbReference type="EMBL" id="KAJ2786599.1"/>
    </source>
</evidence>
<protein>
    <submittedName>
        <fullName evidence="1">Uncharacterized protein</fullName>
    </submittedName>
</protein>
<comment type="caution">
    <text evidence="1">The sequence shown here is derived from an EMBL/GenBank/DDBJ whole genome shotgun (WGS) entry which is preliminary data.</text>
</comment>
<sequence>FLAKVFKKKSARCEKDSQKEVAKLKKAIKAGNVEVARIIASNAIRKKNESVNLLRLSSRIEAASARIETASQMRQVTESMARIVGDMDRASQKMDLERMTKIMDKFESQSEDLDIQTEYMEGSMSGATALATPQSEIDMLMQQAADEAGLELSQQLGVVRAPQEEPLQEDDGLAERLAKLRNAPQTTRDIAPPA</sequence>
<organism evidence="1 2">
    <name type="scientific">Coemansia helicoidea</name>
    <dbReference type="NCBI Taxonomy" id="1286919"/>
    <lineage>
        <taxon>Eukaryota</taxon>
        <taxon>Fungi</taxon>
        <taxon>Fungi incertae sedis</taxon>
        <taxon>Zoopagomycota</taxon>
        <taxon>Kickxellomycotina</taxon>
        <taxon>Kickxellomycetes</taxon>
        <taxon>Kickxellales</taxon>
        <taxon>Kickxellaceae</taxon>
        <taxon>Coemansia</taxon>
    </lineage>
</organism>
<dbReference type="Proteomes" id="UP001140087">
    <property type="component" value="Unassembled WGS sequence"/>
</dbReference>
<reference evidence="1" key="1">
    <citation type="submission" date="2022-07" db="EMBL/GenBank/DDBJ databases">
        <title>Phylogenomic reconstructions and comparative analyses of Kickxellomycotina fungi.</title>
        <authorList>
            <person name="Reynolds N.K."/>
            <person name="Stajich J.E."/>
            <person name="Barry K."/>
            <person name="Grigoriev I.V."/>
            <person name="Crous P."/>
            <person name="Smith M.E."/>
        </authorList>
    </citation>
    <scope>NUCLEOTIDE SEQUENCE</scope>
    <source>
        <strain evidence="1">BCRC 34780</strain>
    </source>
</reference>
<gene>
    <name evidence="1" type="ORF">H4R21_007175</name>
</gene>
<feature type="non-terminal residue" evidence="1">
    <location>
        <position position="1"/>
    </location>
</feature>
<accession>A0ACC1KCE1</accession>
<dbReference type="EMBL" id="JANBUN010004275">
    <property type="protein sequence ID" value="KAJ2786599.1"/>
    <property type="molecule type" value="Genomic_DNA"/>
</dbReference>
<proteinExistence type="predicted"/>
<name>A0ACC1KCE1_9FUNG</name>
<keyword evidence="2" id="KW-1185">Reference proteome</keyword>